<dbReference type="EMBL" id="MN740505">
    <property type="protein sequence ID" value="QHU30330.1"/>
    <property type="molecule type" value="Genomic_DNA"/>
</dbReference>
<protein>
    <recommendedName>
        <fullName evidence="2">Glycosyltransferase</fullName>
    </recommendedName>
</protein>
<evidence type="ECO:0000313" key="1">
    <source>
        <dbReference type="EMBL" id="QHU30330.1"/>
    </source>
</evidence>
<evidence type="ECO:0008006" key="2">
    <source>
        <dbReference type="Google" id="ProtNLM"/>
    </source>
</evidence>
<organism evidence="1">
    <name type="scientific">viral metagenome</name>
    <dbReference type="NCBI Taxonomy" id="1070528"/>
    <lineage>
        <taxon>unclassified sequences</taxon>
        <taxon>metagenomes</taxon>
        <taxon>organismal metagenomes</taxon>
    </lineage>
</organism>
<proteinExistence type="predicted"/>
<sequence length="336" mass="39584">MANCIKLFNLDLHISVISDVKSHLERHFNENIKITEWCMSGHHFIMKKPKANPNWVNASNWQRIDKQAINNFVTEYKDFLSEFDGFVVTHSPIFALLYQGFNKPIYIVNSCRFDQPLCRTKNIEFRNYYIEQMQIMSKNGLLKIISNNKADQSYLLKETGIQSIHIPSLCNYTKVLYTGKKNQFIQWSGEIINNENIVHKHSLGFGYSWSLICEFKAIIHVPYEISTMSLFEHYTSCIPLIIPTKRLLKETAYSLQTFSAYGMKGDINEWIENADFYDKENMPFITYYDNQEHLQLILQEIDCKQIHLKMVEHNKKRQLLIENAMDESFKIFKSTI</sequence>
<dbReference type="AlphaFoldDB" id="A0A6C0LIS4"/>
<name>A0A6C0LIS4_9ZZZZ</name>
<reference evidence="1" key="1">
    <citation type="journal article" date="2020" name="Nature">
        <title>Giant virus diversity and host interactions through global metagenomics.</title>
        <authorList>
            <person name="Schulz F."/>
            <person name="Roux S."/>
            <person name="Paez-Espino D."/>
            <person name="Jungbluth S."/>
            <person name="Walsh D.A."/>
            <person name="Denef V.J."/>
            <person name="McMahon K.D."/>
            <person name="Konstantinidis K.T."/>
            <person name="Eloe-Fadrosh E.A."/>
            <person name="Kyrpides N.C."/>
            <person name="Woyke T."/>
        </authorList>
    </citation>
    <scope>NUCLEOTIDE SEQUENCE</scope>
    <source>
        <strain evidence="1">GVMAG-M-3300027833-11</strain>
    </source>
</reference>
<accession>A0A6C0LIS4</accession>